<reference evidence="2" key="1">
    <citation type="submission" date="2022-07" db="EMBL/GenBank/DDBJ databases">
        <title>Fungi with potential for degradation of polypropylene.</title>
        <authorList>
            <person name="Gostincar C."/>
        </authorList>
    </citation>
    <scope>NUCLEOTIDE SEQUENCE</scope>
    <source>
        <strain evidence="2">EXF-13287</strain>
    </source>
</reference>
<comment type="caution">
    <text evidence="2">The sequence shown here is derived from an EMBL/GenBank/DDBJ whole genome shotgun (WGS) entry which is preliminary data.</text>
</comment>
<feature type="transmembrane region" description="Helical" evidence="1">
    <location>
        <begin position="20"/>
        <end position="41"/>
    </location>
</feature>
<sequence length="340" mass="38688">MFNVKRPGDGYEKGAMDMEWLLISTYSVIVDWAFGVVFLSAGRDTKYTVGHGNVVVTTLKISAVALFVAFSLLVKLLCISSLAWAHWVYRRQSKAVFTTSPKKVMQSDAAERDRLCPQLNRHLPVYDHYCTFLWLPVYMDTIKGYLLFLVYLALDGVLSLIGTIVALATDARSVGFGFLHMRTLFLSLLLFALLLVSNLAGELPDLTWRNQPGAERQITEWTVATIEQLHGLQAVRFVTFTMEDRAGLRHPWDLGQWENTKQALGNRVWEWFLPWRQPPRVRRFGRYPGDLSDLPHGEMWWRYERDPAGSGATRSQLLPVPAGTNSYRRSVGRSSGIEML</sequence>
<dbReference type="EMBL" id="JANBVN010000168">
    <property type="protein sequence ID" value="KAJ9136956.1"/>
    <property type="molecule type" value="Genomic_DNA"/>
</dbReference>
<feature type="transmembrane region" description="Helical" evidence="1">
    <location>
        <begin position="61"/>
        <end position="85"/>
    </location>
</feature>
<keyword evidence="1" id="KW-0812">Transmembrane</keyword>
<accession>A0AA38VC87</accession>
<evidence type="ECO:0000313" key="3">
    <source>
        <dbReference type="Proteomes" id="UP001174691"/>
    </source>
</evidence>
<proteinExistence type="predicted"/>
<dbReference type="AlphaFoldDB" id="A0AA38VC87"/>
<evidence type="ECO:0000313" key="2">
    <source>
        <dbReference type="EMBL" id="KAJ9136956.1"/>
    </source>
</evidence>
<feature type="transmembrane region" description="Helical" evidence="1">
    <location>
        <begin position="179"/>
        <end position="200"/>
    </location>
</feature>
<dbReference type="PROSITE" id="PS50216">
    <property type="entry name" value="DHHC"/>
    <property type="match status" value="1"/>
</dbReference>
<gene>
    <name evidence="2" type="ORF">NKR19_g8399</name>
</gene>
<dbReference type="Proteomes" id="UP001174691">
    <property type="component" value="Unassembled WGS sequence"/>
</dbReference>
<keyword evidence="3" id="KW-1185">Reference proteome</keyword>
<organism evidence="2 3">
    <name type="scientific">Coniochaeta hoffmannii</name>
    <dbReference type="NCBI Taxonomy" id="91930"/>
    <lineage>
        <taxon>Eukaryota</taxon>
        <taxon>Fungi</taxon>
        <taxon>Dikarya</taxon>
        <taxon>Ascomycota</taxon>
        <taxon>Pezizomycotina</taxon>
        <taxon>Sordariomycetes</taxon>
        <taxon>Sordariomycetidae</taxon>
        <taxon>Coniochaetales</taxon>
        <taxon>Coniochaetaceae</taxon>
        <taxon>Coniochaeta</taxon>
    </lineage>
</organism>
<protein>
    <recommendedName>
        <fullName evidence="4">Palmitoyltransferase</fullName>
    </recommendedName>
</protein>
<keyword evidence="1" id="KW-0472">Membrane</keyword>
<evidence type="ECO:0000256" key="1">
    <source>
        <dbReference type="SAM" id="Phobius"/>
    </source>
</evidence>
<name>A0AA38VC87_9PEZI</name>
<evidence type="ECO:0008006" key="4">
    <source>
        <dbReference type="Google" id="ProtNLM"/>
    </source>
</evidence>
<keyword evidence="1" id="KW-1133">Transmembrane helix</keyword>
<feature type="transmembrane region" description="Helical" evidence="1">
    <location>
        <begin position="145"/>
        <end position="167"/>
    </location>
</feature>